<organism evidence="7 8">
    <name type="scientific">Faecalicatena contorta</name>
    <dbReference type="NCBI Taxonomy" id="39482"/>
    <lineage>
        <taxon>Bacteria</taxon>
        <taxon>Bacillati</taxon>
        <taxon>Bacillota</taxon>
        <taxon>Clostridia</taxon>
        <taxon>Lachnospirales</taxon>
        <taxon>Lachnospiraceae</taxon>
        <taxon>Faecalicatena</taxon>
    </lineage>
</organism>
<feature type="transmembrane region" description="Helical" evidence="6">
    <location>
        <begin position="243"/>
        <end position="260"/>
    </location>
</feature>
<dbReference type="RefSeq" id="WP_109713066.1">
    <property type="nucleotide sequence ID" value="NZ_QGDS01000011.1"/>
</dbReference>
<dbReference type="InterPro" id="IPR051598">
    <property type="entry name" value="TSUP/Inactive_protease-like"/>
</dbReference>
<proteinExistence type="inferred from homology"/>
<evidence type="ECO:0000256" key="5">
    <source>
        <dbReference type="ARBA" id="ARBA00023136"/>
    </source>
</evidence>
<feature type="transmembrane region" description="Helical" evidence="6">
    <location>
        <begin position="211"/>
        <end position="231"/>
    </location>
</feature>
<reference evidence="8" key="1">
    <citation type="submission" date="2017-07" db="EMBL/GenBank/DDBJ databases">
        <authorList>
            <person name="Varghese N."/>
            <person name="Submissions S."/>
        </authorList>
    </citation>
    <scope>NUCLEOTIDE SEQUENCE [LARGE SCALE GENOMIC DNA]</scope>
    <source>
        <strain evidence="8">NLAE-zl-C134</strain>
    </source>
</reference>
<evidence type="ECO:0000313" key="8">
    <source>
        <dbReference type="Proteomes" id="UP000254051"/>
    </source>
</evidence>
<dbReference type="Proteomes" id="UP000254051">
    <property type="component" value="Unassembled WGS sequence"/>
</dbReference>
<feature type="transmembrane region" description="Helical" evidence="6">
    <location>
        <begin position="107"/>
        <end position="129"/>
    </location>
</feature>
<protein>
    <recommendedName>
        <fullName evidence="6">Probable membrane transporter protein</fullName>
    </recommendedName>
</protein>
<feature type="transmembrane region" description="Helical" evidence="6">
    <location>
        <begin position="141"/>
        <end position="174"/>
    </location>
</feature>
<keyword evidence="3 6" id="KW-0812">Transmembrane</keyword>
<evidence type="ECO:0000256" key="1">
    <source>
        <dbReference type="ARBA" id="ARBA00004141"/>
    </source>
</evidence>
<dbReference type="OrthoDB" id="3181470at2"/>
<dbReference type="GO" id="GO:0005886">
    <property type="term" value="C:plasma membrane"/>
    <property type="evidence" value="ECO:0007669"/>
    <property type="project" value="UniProtKB-SubCell"/>
</dbReference>
<dbReference type="PANTHER" id="PTHR43701">
    <property type="entry name" value="MEMBRANE TRANSPORTER PROTEIN MJ0441-RELATED"/>
    <property type="match status" value="1"/>
</dbReference>
<sequence length="264" mass="28265">MNPLLFVVFIVCFLSSIVGSICGIGGGVIIKPVLDAMGIMSVSSISFLSGCTVLSMSVVSLYKNMKEGSSKLNLKASSVLAMGAVLGGIFGKMLFQALKLRLNNEALVGRTQAIVLLLITAGTLLYTFFKEKIKTKDWDNIGIYIIIGLLLGLMSSFLGIGGGPINLVVLVYFFSMGTKEAALNSIYIIMFSQIASLIQVIAAGNLPPVNISYFVVMVIGGILGGTAGSALNCRIEERRVNQLFIGVMSVIILINIYNIWRFSL</sequence>
<feature type="transmembrane region" description="Helical" evidence="6">
    <location>
        <begin position="42"/>
        <end position="62"/>
    </location>
</feature>
<comment type="similarity">
    <text evidence="2 6">Belongs to the 4-toluene sulfonate uptake permease (TSUP) (TC 2.A.102) family.</text>
</comment>
<keyword evidence="5 6" id="KW-0472">Membrane</keyword>
<evidence type="ECO:0000256" key="4">
    <source>
        <dbReference type="ARBA" id="ARBA00022989"/>
    </source>
</evidence>
<name>A0A315ZTG4_9FIRM</name>
<feature type="transmembrane region" description="Helical" evidence="6">
    <location>
        <begin position="186"/>
        <end position="205"/>
    </location>
</feature>
<dbReference type="PANTHER" id="PTHR43701:SF2">
    <property type="entry name" value="MEMBRANE TRANSPORTER PROTEIN YJNA-RELATED"/>
    <property type="match status" value="1"/>
</dbReference>
<dbReference type="AlphaFoldDB" id="A0A315ZTG4"/>
<gene>
    <name evidence="7" type="ORF">SAMN05216529_111123</name>
</gene>
<evidence type="ECO:0000256" key="3">
    <source>
        <dbReference type="ARBA" id="ARBA00022692"/>
    </source>
</evidence>
<evidence type="ECO:0000313" key="7">
    <source>
        <dbReference type="EMBL" id="SUQ15338.1"/>
    </source>
</evidence>
<dbReference type="InterPro" id="IPR002781">
    <property type="entry name" value="TM_pro_TauE-like"/>
</dbReference>
<comment type="subcellular location">
    <subcellularLocation>
        <location evidence="6">Cell membrane</location>
        <topology evidence="6">Multi-pass membrane protein</topology>
    </subcellularLocation>
    <subcellularLocation>
        <location evidence="1">Membrane</location>
        <topology evidence="1">Multi-pass membrane protein</topology>
    </subcellularLocation>
</comment>
<keyword evidence="4 6" id="KW-1133">Transmembrane helix</keyword>
<keyword evidence="6" id="KW-1003">Cell membrane</keyword>
<dbReference type="Pfam" id="PF01925">
    <property type="entry name" value="TauE"/>
    <property type="match status" value="1"/>
</dbReference>
<evidence type="ECO:0000256" key="2">
    <source>
        <dbReference type="ARBA" id="ARBA00009142"/>
    </source>
</evidence>
<feature type="transmembrane region" description="Helical" evidence="6">
    <location>
        <begin position="6"/>
        <end position="30"/>
    </location>
</feature>
<keyword evidence="8" id="KW-1185">Reference proteome</keyword>
<dbReference type="EMBL" id="UHJJ01000011">
    <property type="protein sequence ID" value="SUQ15338.1"/>
    <property type="molecule type" value="Genomic_DNA"/>
</dbReference>
<accession>A0A315ZTG4</accession>
<evidence type="ECO:0000256" key="6">
    <source>
        <dbReference type="RuleBase" id="RU363041"/>
    </source>
</evidence>